<feature type="signal peptide" evidence="2">
    <location>
        <begin position="1"/>
        <end position="24"/>
    </location>
</feature>
<evidence type="ECO:0000256" key="1">
    <source>
        <dbReference type="SAM" id="MobiDB-lite"/>
    </source>
</evidence>
<gene>
    <name evidence="3" type="ORF">BDV95DRAFT_591239</name>
</gene>
<proteinExistence type="predicted"/>
<evidence type="ECO:0000313" key="3">
    <source>
        <dbReference type="EMBL" id="KAF2875807.1"/>
    </source>
</evidence>
<dbReference type="EMBL" id="JAADJZ010000004">
    <property type="protein sequence ID" value="KAF2875807.1"/>
    <property type="molecule type" value="Genomic_DNA"/>
</dbReference>
<organism evidence="3 4">
    <name type="scientific">Massariosphaeria phaeospora</name>
    <dbReference type="NCBI Taxonomy" id="100035"/>
    <lineage>
        <taxon>Eukaryota</taxon>
        <taxon>Fungi</taxon>
        <taxon>Dikarya</taxon>
        <taxon>Ascomycota</taxon>
        <taxon>Pezizomycotina</taxon>
        <taxon>Dothideomycetes</taxon>
        <taxon>Pleosporomycetidae</taxon>
        <taxon>Pleosporales</taxon>
        <taxon>Pleosporales incertae sedis</taxon>
        <taxon>Massariosphaeria</taxon>
    </lineage>
</organism>
<feature type="compositionally biased region" description="Basic and acidic residues" evidence="1">
    <location>
        <begin position="135"/>
        <end position="156"/>
    </location>
</feature>
<feature type="region of interest" description="Disordered" evidence="1">
    <location>
        <begin position="135"/>
        <end position="179"/>
    </location>
</feature>
<feature type="compositionally biased region" description="Basic and acidic residues" evidence="1">
    <location>
        <begin position="170"/>
        <end position="179"/>
    </location>
</feature>
<dbReference type="Proteomes" id="UP000481861">
    <property type="component" value="Unassembled WGS sequence"/>
</dbReference>
<evidence type="ECO:0000256" key="2">
    <source>
        <dbReference type="SAM" id="SignalP"/>
    </source>
</evidence>
<name>A0A7C8ILT2_9PLEO</name>
<keyword evidence="2" id="KW-0732">Signal</keyword>
<comment type="caution">
    <text evidence="3">The sequence shown here is derived from an EMBL/GenBank/DDBJ whole genome shotgun (WGS) entry which is preliminary data.</text>
</comment>
<protein>
    <recommendedName>
        <fullName evidence="5">Secreted protein</fullName>
    </recommendedName>
</protein>
<evidence type="ECO:0000313" key="4">
    <source>
        <dbReference type="Proteomes" id="UP000481861"/>
    </source>
</evidence>
<keyword evidence="4" id="KW-1185">Reference proteome</keyword>
<sequence>MRYLTTCTAFAVLLTPYFLSYVHAEDDTYHITQSCQESPHKVEAWHFAMKMIESAARRHSDPTDTDTERLGRKIFKCGRSEPARWNAFGVHIKEALAWKPVPEIKDDFDDVDEFLTLKRAGVRYECDNDAKIPEDSWARDVPDSRLGRWRPRREPKVNSLEPEESSYARGIEDMTDVRQ</sequence>
<evidence type="ECO:0008006" key="5">
    <source>
        <dbReference type="Google" id="ProtNLM"/>
    </source>
</evidence>
<dbReference type="AlphaFoldDB" id="A0A7C8ILT2"/>
<reference evidence="3 4" key="1">
    <citation type="submission" date="2020-01" db="EMBL/GenBank/DDBJ databases">
        <authorList>
            <consortium name="DOE Joint Genome Institute"/>
            <person name="Haridas S."/>
            <person name="Albert R."/>
            <person name="Binder M."/>
            <person name="Bloem J."/>
            <person name="Labutti K."/>
            <person name="Salamov A."/>
            <person name="Andreopoulos B."/>
            <person name="Baker S.E."/>
            <person name="Barry K."/>
            <person name="Bills G."/>
            <person name="Bluhm B.H."/>
            <person name="Cannon C."/>
            <person name="Castanera R."/>
            <person name="Culley D.E."/>
            <person name="Daum C."/>
            <person name="Ezra D."/>
            <person name="Gonzalez J.B."/>
            <person name="Henrissat B."/>
            <person name="Kuo A."/>
            <person name="Liang C."/>
            <person name="Lipzen A."/>
            <person name="Lutzoni F."/>
            <person name="Magnuson J."/>
            <person name="Mondo S."/>
            <person name="Nolan M."/>
            <person name="Ohm R."/>
            <person name="Pangilinan J."/>
            <person name="Park H.-J.H."/>
            <person name="Ramirez L."/>
            <person name="Alfaro M."/>
            <person name="Sun H."/>
            <person name="Tritt A."/>
            <person name="Yoshinaga Y."/>
            <person name="Zwiers L.-H.L."/>
            <person name="Turgeon B.G."/>
            <person name="Goodwin S.B."/>
            <person name="Spatafora J.W."/>
            <person name="Crous P.W."/>
            <person name="Grigoriev I.V."/>
        </authorList>
    </citation>
    <scope>NUCLEOTIDE SEQUENCE [LARGE SCALE GENOMIC DNA]</scope>
    <source>
        <strain evidence="3 4">CBS 611.86</strain>
    </source>
</reference>
<feature type="chain" id="PRO_5028876325" description="Secreted protein" evidence="2">
    <location>
        <begin position="25"/>
        <end position="179"/>
    </location>
</feature>
<accession>A0A7C8ILT2</accession>